<gene>
    <name evidence="4" type="ORF">G4952_01170</name>
</gene>
<evidence type="ECO:0000256" key="1">
    <source>
        <dbReference type="ARBA" id="ARBA00022679"/>
    </source>
</evidence>
<evidence type="ECO:0000313" key="4">
    <source>
        <dbReference type="EMBL" id="NSF72447.1"/>
    </source>
</evidence>
<dbReference type="RefSeq" id="WP_173742339.1">
    <property type="nucleotide sequence ID" value="NZ_JAAIPF010000002.1"/>
</dbReference>
<sequence length="347" mass="39142">MNYYITRYTGTSKDAGTKAPKDINAICHRNGWTELPFIQPAKWSKPLTKAVINIKNWANLLSKVKSGDTVLYQHPMYFGTKFADKALPLLKKKGTKSVALIHDLESLRNLTANKKVDEDSYQYADLVLLRKFDVVIAHNEKMKKYLMEHGFAADKIICLEIFDYLFEGDARPHELSMRVAIAGNLDHQKCSYIYDMAAHNPDIRVNLYGGNFDNKHTQENLTYCGSYSPEEIPGVIDAAFGIVWDGESSDSCVGNTGEYLKYNNPHKTSLYMVAGLPVIVWDQAAIADFVVKNEVGIAIRSLNELTSTLQGITECEYEKMRSNAMQVGVRLKSGDYLKKAFLELDIR</sequence>
<dbReference type="InterPro" id="IPR058591">
    <property type="entry name" value="Gtf3_N"/>
</dbReference>
<organism evidence="4 5">
    <name type="scientific">Blautia wexlerae</name>
    <dbReference type="NCBI Taxonomy" id="418240"/>
    <lineage>
        <taxon>Bacteria</taxon>
        <taxon>Bacillati</taxon>
        <taxon>Bacillota</taxon>
        <taxon>Clostridia</taxon>
        <taxon>Lachnospirales</taxon>
        <taxon>Lachnospiraceae</taxon>
        <taxon>Blautia</taxon>
    </lineage>
</organism>
<proteinExistence type="predicted"/>
<evidence type="ECO:0000259" key="3">
    <source>
        <dbReference type="Pfam" id="PF26337"/>
    </source>
</evidence>
<accession>A0ABX2GL89</accession>
<evidence type="ECO:0008006" key="6">
    <source>
        <dbReference type="Google" id="ProtNLM"/>
    </source>
</evidence>
<protein>
    <recommendedName>
        <fullName evidence="6">Beta-1,6-galactofuranosyltransferase</fullName>
    </recommendedName>
</protein>
<dbReference type="SUPFAM" id="SSF53756">
    <property type="entry name" value="UDP-Glycosyltransferase/glycogen phosphorylase"/>
    <property type="match status" value="1"/>
</dbReference>
<dbReference type="Gene3D" id="3.40.50.2000">
    <property type="entry name" value="Glycogen Phosphorylase B"/>
    <property type="match status" value="2"/>
</dbReference>
<feature type="domain" description="Glucosyltransferase 3-like C-terminal" evidence="3">
    <location>
        <begin position="179"/>
        <end position="343"/>
    </location>
</feature>
<feature type="domain" description="Glucosyltransferase 3-like N-terminal" evidence="2">
    <location>
        <begin position="2"/>
        <end position="161"/>
    </location>
</feature>
<dbReference type="Proteomes" id="UP000822152">
    <property type="component" value="Unassembled WGS sequence"/>
</dbReference>
<reference evidence="4 5" key="1">
    <citation type="journal article" date="2020" name="Cell Host Microbe">
        <title>Functional and Genomic Variation between Human-Derived Isolates of Lachnospiraceae Reveals Inter- and Intra-Species Diversity.</title>
        <authorList>
            <person name="Sorbara M.T."/>
            <person name="Littmann E.R."/>
            <person name="Fontana E."/>
            <person name="Moody T.U."/>
            <person name="Kohout C.E."/>
            <person name="Gjonbalaj M."/>
            <person name="Eaton V."/>
            <person name="Seok R."/>
            <person name="Leiner I.M."/>
            <person name="Pamer E.G."/>
        </authorList>
    </citation>
    <scope>NUCLEOTIDE SEQUENCE [LARGE SCALE GENOMIC DNA]</scope>
    <source>
        <strain evidence="4 5">MSK.20.11</strain>
    </source>
</reference>
<dbReference type="Pfam" id="PF26334">
    <property type="entry name" value="Gtf3_N"/>
    <property type="match status" value="1"/>
</dbReference>
<keyword evidence="1" id="KW-0808">Transferase</keyword>
<keyword evidence="5" id="KW-1185">Reference proteome</keyword>
<dbReference type="EMBL" id="JAAIPF010000002">
    <property type="protein sequence ID" value="NSF72447.1"/>
    <property type="molecule type" value="Genomic_DNA"/>
</dbReference>
<comment type="caution">
    <text evidence="4">The sequence shown here is derived from an EMBL/GenBank/DDBJ whole genome shotgun (WGS) entry which is preliminary data.</text>
</comment>
<name>A0ABX2GL89_9FIRM</name>
<dbReference type="InterPro" id="IPR058592">
    <property type="entry name" value="Gtf3_C"/>
</dbReference>
<dbReference type="Pfam" id="PF26337">
    <property type="entry name" value="Gtf3_C"/>
    <property type="match status" value="1"/>
</dbReference>
<evidence type="ECO:0000313" key="5">
    <source>
        <dbReference type="Proteomes" id="UP000822152"/>
    </source>
</evidence>
<dbReference type="PIRSF" id="PIRSF007023">
    <property type="entry name" value="UDP-Galf_transf"/>
    <property type="match status" value="1"/>
</dbReference>
<evidence type="ECO:0000259" key="2">
    <source>
        <dbReference type="Pfam" id="PF26334"/>
    </source>
</evidence>